<dbReference type="SUPFAM" id="SSF53720">
    <property type="entry name" value="ALDH-like"/>
    <property type="match status" value="1"/>
</dbReference>
<dbReference type="GO" id="GO:0003842">
    <property type="term" value="F:L-glutamate gamma-semialdehyde dehydrogenase activity"/>
    <property type="evidence" value="ECO:0007669"/>
    <property type="project" value="UniProtKB-EC"/>
</dbReference>
<evidence type="ECO:0000256" key="5">
    <source>
        <dbReference type="ARBA" id="ARBA00048142"/>
    </source>
</evidence>
<dbReference type="PROSITE" id="PS00070">
    <property type="entry name" value="ALDEHYDE_DEHYDR_CYS"/>
    <property type="match status" value="1"/>
</dbReference>
<dbReference type="Pfam" id="PF00171">
    <property type="entry name" value="Aldedh"/>
    <property type="match status" value="1"/>
</dbReference>
<evidence type="ECO:0000256" key="4">
    <source>
        <dbReference type="ARBA" id="ARBA00023027"/>
    </source>
</evidence>
<keyword evidence="4" id="KW-0520">NAD</keyword>
<dbReference type="InterPro" id="IPR016163">
    <property type="entry name" value="Ald_DH_C"/>
</dbReference>
<dbReference type="InterPro" id="IPR050485">
    <property type="entry name" value="Proline_metab_enzyme"/>
</dbReference>
<evidence type="ECO:0000259" key="8">
    <source>
        <dbReference type="Pfam" id="PF00171"/>
    </source>
</evidence>
<dbReference type="Gene3D" id="3.40.309.10">
    <property type="entry name" value="Aldehyde Dehydrogenase, Chain A, domain 2"/>
    <property type="match status" value="1"/>
</dbReference>
<keyword evidence="3 7" id="KW-0560">Oxidoreductase</keyword>
<comment type="pathway">
    <text evidence="1">Amino-acid degradation; L-proline degradation into L-glutamate; L-glutamate from L-proline: step 2/2.</text>
</comment>
<accession>A0ABS3HI64</accession>
<gene>
    <name evidence="9" type="ORF">JZO85_12775</name>
</gene>
<dbReference type="PANTHER" id="PTHR42862:SF1">
    <property type="entry name" value="DELTA-1-PYRROLINE-5-CARBOXYLATE DEHYDROGENASE 2, ISOFORM A-RELATED"/>
    <property type="match status" value="1"/>
</dbReference>
<proteinExistence type="inferred from homology"/>
<evidence type="ECO:0000313" key="9">
    <source>
        <dbReference type="EMBL" id="MBO0453151.1"/>
    </source>
</evidence>
<dbReference type="InterPro" id="IPR016160">
    <property type="entry name" value="Ald_DH_CS_CYS"/>
</dbReference>
<dbReference type="InterPro" id="IPR029510">
    <property type="entry name" value="Ald_DH_CS_GLU"/>
</dbReference>
<dbReference type="EC" id="1.2.1.88" evidence="2"/>
<keyword evidence="10" id="KW-1185">Reference proteome</keyword>
<dbReference type="RefSeq" id="WP_207108922.1">
    <property type="nucleotide sequence ID" value="NZ_JAFLVR010000029.1"/>
</dbReference>
<comment type="catalytic activity">
    <reaction evidence="5">
        <text>L-glutamate 5-semialdehyde + NAD(+) + H2O = L-glutamate + NADH + 2 H(+)</text>
        <dbReference type="Rhea" id="RHEA:30235"/>
        <dbReference type="ChEBI" id="CHEBI:15377"/>
        <dbReference type="ChEBI" id="CHEBI:15378"/>
        <dbReference type="ChEBI" id="CHEBI:29985"/>
        <dbReference type="ChEBI" id="CHEBI:57540"/>
        <dbReference type="ChEBI" id="CHEBI:57945"/>
        <dbReference type="ChEBI" id="CHEBI:58066"/>
        <dbReference type="EC" id="1.2.1.88"/>
    </reaction>
</comment>
<dbReference type="Proteomes" id="UP000664495">
    <property type="component" value="Unassembled WGS sequence"/>
</dbReference>
<dbReference type="InterPro" id="IPR016161">
    <property type="entry name" value="Ald_DH/histidinol_DH"/>
</dbReference>
<dbReference type="InterPro" id="IPR016162">
    <property type="entry name" value="Ald_DH_N"/>
</dbReference>
<evidence type="ECO:0000313" key="10">
    <source>
        <dbReference type="Proteomes" id="UP000664495"/>
    </source>
</evidence>
<dbReference type="PANTHER" id="PTHR42862">
    <property type="entry name" value="DELTA-1-PYRROLINE-5-CARBOXYLATE DEHYDROGENASE 1, ISOFORM A-RELATED"/>
    <property type="match status" value="1"/>
</dbReference>
<evidence type="ECO:0000256" key="6">
    <source>
        <dbReference type="PROSITE-ProRule" id="PRU10007"/>
    </source>
</evidence>
<evidence type="ECO:0000256" key="7">
    <source>
        <dbReference type="RuleBase" id="RU003345"/>
    </source>
</evidence>
<evidence type="ECO:0000256" key="2">
    <source>
        <dbReference type="ARBA" id="ARBA00012884"/>
    </source>
</evidence>
<dbReference type="PROSITE" id="PS00687">
    <property type="entry name" value="ALDEHYDE_DEHYDR_GLU"/>
    <property type="match status" value="1"/>
</dbReference>
<feature type="active site" evidence="6">
    <location>
        <position position="287"/>
    </location>
</feature>
<comment type="similarity">
    <text evidence="7">Belongs to the aldehyde dehydrogenase family.</text>
</comment>
<evidence type="ECO:0000256" key="1">
    <source>
        <dbReference type="ARBA" id="ARBA00004786"/>
    </source>
</evidence>
<feature type="domain" description="Aldehyde dehydrogenase" evidence="8">
    <location>
        <begin position="50"/>
        <end position="510"/>
    </location>
</feature>
<protein>
    <recommendedName>
        <fullName evidence="2">L-glutamate gamma-semialdehyde dehydrogenase</fullName>
        <ecNumber evidence="2">1.2.1.88</ecNumber>
    </recommendedName>
</protein>
<evidence type="ECO:0000256" key="3">
    <source>
        <dbReference type="ARBA" id="ARBA00023002"/>
    </source>
</evidence>
<sequence>MRFKFFNEPELDFTKEQNEEQVVAAVKKVKALLGEEIPMIINGKRIRTQEWINSYNPAEKSQLVAKVASATATNADEAVEACAAGFKKWKKVSLEERLTLAQRVIELLLEKRFELIAWMSFENGKNWGEADGEICELIDFTRAYMNSMEKLSEGLDYLIPDPQEERACVYVPIGVGIAVAPWNFPLSLIGGMVMSALITGNTVVLKPASDTPAVAYRFFEILEEAGYPADSIAFLPGSGAAIGNQLVAHPQTRFVNFTGSKEVGLKINELAAKTGPGQIWIKRVVAEMGGKNAIVVDESADLAKAASDIVASAFFLQGQKCSACSRVIVHETIKEQLVEMIVQKTQELEQGAGTENYALGPVISQSAFNKITKYIEIAKKEDQLIYGGSYDDQKGYFIDPAIFAVSPASTIFKEEIFGPVLAITGYQSFSEAISLANATEYALTGSLYSENEANIKEAQADFHVGNLYINHKSTGAVVRQHPFGGFNMSGTDAKTGTHDYLQNFLQLKSITRTITK</sequence>
<dbReference type="Gene3D" id="3.40.605.10">
    <property type="entry name" value="Aldehyde Dehydrogenase, Chain A, domain 1"/>
    <property type="match status" value="1"/>
</dbReference>
<dbReference type="InterPro" id="IPR015590">
    <property type="entry name" value="Aldehyde_DH_dom"/>
</dbReference>
<name>A0ABS3HI64_9ENTE</name>
<organism evidence="9 10">
    <name type="scientific">Candidatus Enterococcus murrayae</name>
    <dbReference type="NCBI Taxonomy" id="2815321"/>
    <lineage>
        <taxon>Bacteria</taxon>
        <taxon>Bacillati</taxon>
        <taxon>Bacillota</taxon>
        <taxon>Bacilli</taxon>
        <taxon>Lactobacillales</taxon>
        <taxon>Enterococcaceae</taxon>
        <taxon>Enterococcus</taxon>
    </lineage>
</organism>
<reference evidence="9 10" key="1">
    <citation type="submission" date="2021-03" db="EMBL/GenBank/DDBJ databases">
        <title>Enterococcal diversity collection.</title>
        <authorList>
            <person name="Gilmore M.S."/>
            <person name="Schwartzman J."/>
            <person name="Van Tyne D."/>
            <person name="Martin M."/>
            <person name="Earl A.M."/>
            <person name="Manson A.L."/>
            <person name="Straub T."/>
            <person name="Salamzade R."/>
            <person name="Saavedra J."/>
            <person name="Lebreton F."/>
            <person name="Prichula J."/>
            <person name="Schaufler K."/>
            <person name="Gaca A."/>
            <person name="Sgardioli B."/>
            <person name="Wagenaar J."/>
            <person name="Strong T."/>
        </authorList>
    </citation>
    <scope>NUCLEOTIDE SEQUENCE [LARGE SCALE GENOMIC DNA]</scope>
    <source>
        <strain evidence="9 10">MJM16</strain>
    </source>
</reference>
<dbReference type="NCBIfam" id="NF002852">
    <property type="entry name" value="PRK03137.1"/>
    <property type="match status" value="1"/>
</dbReference>
<dbReference type="EMBL" id="JAFLVR010000029">
    <property type="protein sequence ID" value="MBO0453151.1"/>
    <property type="molecule type" value="Genomic_DNA"/>
</dbReference>
<comment type="caution">
    <text evidence="9">The sequence shown here is derived from an EMBL/GenBank/DDBJ whole genome shotgun (WGS) entry which is preliminary data.</text>
</comment>